<dbReference type="GO" id="GO:0008270">
    <property type="term" value="F:zinc ion binding"/>
    <property type="evidence" value="ECO:0007669"/>
    <property type="project" value="UniProtKB-KW"/>
</dbReference>
<dbReference type="Proteomes" id="UP000694569">
    <property type="component" value="Unplaced"/>
</dbReference>
<feature type="domain" description="CHHC U11-48K-type" evidence="4">
    <location>
        <begin position="11"/>
        <end position="38"/>
    </location>
</feature>
<dbReference type="AlphaFoldDB" id="A0A8C5M0W7"/>
<dbReference type="PROSITE" id="PS51800">
    <property type="entry name" value="ZF_CHHC_U11_48K"/>
    <property type="match status" value="2"/>
</dbReference>
<dbReference type="Ensembl" id="ENSLLET00000008210.1">
    <property type="protein sequence ID" value="ENSLLEP00000007893.1"/>
    <property type="gene ID" value="ENSLLEG00000004995.1"/>
</dbReference>
<evidence type="ECO:0000256" key="1">
    <source>
        <dbReference type="ARBA" id="ARBA00022723"/>
    </source>
</evidence>
<dbReference type="InterPro" id="IPR051591">
    <property type="entry name" value="UPF0224_FAM112_RNA_Proc"/>
</dbReference>
<dbReference type="PANTHER" id="PTHR21402">
    <property type="entry name" value="GAMETOCYTE SPECIFIC FACTOR 1-RELATED"/>
    <property type="match status" value="1"/>
</dbReference>
<reference evidence="5" key="1">
    <citation type="submission" date="2025-08" db="UniProtKB">
        <authorList>
            <consortium name="Ensembl"/>
        </authorList>
    </citation>
    <scope>IDENTIFICATION</scope>
</reference>
<dbReference type="Pfam" id="PF05253">
    <property type="entry name" value="zf-U11-48K"/>
    <property type="match status" value="2"/>
</dbReference>
<keyword evidence="6" id="KW-1185">Reference proteome</keyword>
<dbReference type="InterPro" id="IPR036236">
    <property type="entry name" value="Znf_C2H2_sf"/>
</dbReference>
<reference evidence="5" key="2">
    <citation type="submission" date="2025-09" db="UniProtKB">
        <authorList>
            <consortium name="Ensembl"/>
        </authorList>
    </citation>
    <scope>IDENTIFICATION</scope>
</reference>
<feature type="domain" description="CHHC U11-48K-type" evidence="4">
    <location>
        <begin position="45"/>
        <end position="72"/>
    </location>
</feature>
<evidence type="ECO:0000256" key="2">
    <source>
        <dbReference type="ARBA" id="ARBA00022771"/>
    </source>
</evidence>
<evidence type="ECO:0000313" key="6">
    <source>
        <dbReference type="Proteomes" id="UP000694569"/>
    </source>
</evidence>
<evidence type="ECO:0000259" key="4">
    <source>
        <dbReference type="PROSITE" id="PS51800"/>
    </source>
</evidence>
<dbReference type="SUPFAM" id="SSF57667">
    <property type="entry name" value="beta-beta-alpha zinc fingers"/>
    <property type="match status" value="2"/>
</dbReference>
<keyword evidence="2" id="KW-0863">Zinc-finger</keyword>
<name>A0A8C5M0W7_9ANUR</name>
<evidence type="ECO:0000256" key="3">
    <source>
        <dbReference type="ARBA" id="ARBA00022833"/>
    </source>
</evidence>
<dbReference type="PANTHER" id="PTHR21402:SF5">
    <property type="entry name" value="GAMETOCYTE SPECIFIC FACTOR 1"/>
    <property type="match status" value="1"/>
</dbReference>
<dbReference type="GeneTree" id="ENSGT00940000164745"/>
<protein>
    <recommendedName>
        <fullName evidence="4">CHHC U11-48K-type domain-containing protein</fullName>
    </recommendedName>
</protein>
<proteinExistence type="predicted"/>
<dbReference type="InterPro" id="IPR022776">
    <property type="entry name" value="TRM13/UPF0224_CHHC_Znf_dom"/>
</dbReference>
<sequence>ARESYMMSDGLLQCPYDINHRIRPSRFPYHLVKCRENNPSAAKFIVACPYNARHRVPKNELDLHMATCGHKVSLDNLVVSENEPSPWQCPLSTEDWEKGKCHSCLLYRCCLFFF</sequence>
<keyword evidence="1" id="KW-0479">Metal-binding</keyword>
<keyword evidence="3" id="KW-0862">Zinc</keyword>
<evidence type="ECO:0000313" key="5">
    <source>
        <dbReference type="Ensembl" id="ENSLLEP00000007893.1"/>
    </source>
</evidence>
<organism evidence="5 6">
    <name type="scientific">Leptobrachium leishanense</name>
    <name type="common">Leishan spiny toad</name>
    <dbReference type="NCBI Taxonomy" id="445787"/>
    <lineage>
        <taxon>Eukaryota</taxon>
        <taxon>Metazoa</taxon>
        <taxon>Chordata</taxon>
        <taxon>Craniata</taxon>
        <taxon>Vertebrata</taxon>
        <taxon>Euteleostomi</taxon>
        <taxon>Amphibia</taxon>
        <taxon>Batrachia</taxon>
        <taxon>Anura</taxon>
        <taxon>Pelobatoidea</taxon>
        <taxon>Megophryidae</taxon>
        <taxon>Leptobrachium</taxon>
    </lineage>
</organism>
<accession>A0A8C5M0W7</accession>